<evidence type="ECO:0000313" key="1">
    <source>
        <dbReference type="EMBL" id="RTZ49466.1"/>
    </source>
</evidence>
<dbReference type="AlphaFoldDB" id="A0A432DYV9"/>
<name>A0A432DYV9_9FLAO</name>
<sequence length="72" mass="7846">MKVKQHLPVSNTDIATIDQITKENIQKEKKNAKPAIEKLAVNSISVPVSRPVPVVSPLDAVSSSREICRLAN</sequence>
<accession>A0A432DYV9</accession>
<reference evidence="1 2" key="1">
    <citation type="submission" date="2018-12" db="EMBL/GenBank/DDBJ databases">
        <title>Draft Genome Sequence of Chryseobacterium arthrosphaerae strain ED882-96 Isolated from the Blood of a Patient with Liver Cirrhosis in Taiwan.</title>
        <authorList>
            <person name="Lin J.-N."/>
            <person name="Lai C.-H."/>
            <person name="Yang C.-H."/>
            <person name="Huang Y.-H."/>
        </authorList>
    </citation>
    <scope>NUCLEOTIDE SEQUENCE [LARGE SCALE GENOMIC DNA]</scope>
    <source>
        <strain evidence="1 2">ED882-96</strain>
    </source>
</reference>
<gene>
    <name evidence="1" type="ORF">EJ377_02250</name>
</gene>
<dbReference type="EMBL" id="RYFC01000001">
    <property type="protein sequence ID" value="RTZ49466.1"/>
    <property type="molecule type" value="Genomic_DNA"/>
</dbReference>
<comment type="caution">
    <text evidence="1">The sequence shown here is derived from an EMBL/GenBank/DDBJ whole genome shotgun (WGS) entry which is preliminary data.</text>
</comment>
<dbReference type="Proteomes" id="UP000276953">
    <property type="component" value="Unassembled WGS sequence"/>
</dbReference>
<proteinExistence type="predicted"/>
<protein>
    <submittedName>
        <fullName evidence="1">Uncharacterized protein</fullName>
    </submittedName>
</protein>
<evidence type="ECO:0000313" key="2">
    <source>
        <dbReference type="Proteomes" id="UP000276953"/>
    </source>
</evidence>
<organism evidence="1 2">
    <name type="scientific">Chryseobacterium arthrosphaerae</name>
    <dbReference type="NCBI Taxonomy" id="651561"/>
    <lineage>
        <taxon>Bacteria</taxon>
        <taxon>Pseudomonadati</taxon>
        <taxon>Bacteroidota</taxon>
        <taxon>Flavobacteriia</taxon>
        <taxon>Flavobacteriales</taxon>
        <taxon>Weeksellaceae</taxon>
        <taxon>Chryseobacterium group</taxon>
        <taxon>Chryseobacterium</taxon>
    </lineage>
</organism>